<reference evidence="2 3" key="1">
    <citation type="journal article" date="2002" name="Nature">
        <title>Comparison of the genomes of two Xanthomonas pathogens with differing host specificities.</title>
        <authorList>
            <person name="da Silva A.C."/>
            <person name="Ferro J.A."/>
            <person name="Reinach F.C."/>
            <person name="Farah C.S."/>
            <person name="Furlan L.R."/>
            <person name="Quaggio R.B."/>
            <person name="Monteiro-Vitorello C.B."/>
            <person name="Van Sluys M.A."/>
            <person name="Almeida N.F."/>
            <person name="Alves L.M."/>
            <person name="do Amaral A.M."/>
            <person name="Bertolini M.C."/>
            <person name="Camargo L.E."/>
            <person name="Camarotte G."/>
            <person name="Cannavan F."/>
            <person name="Cardozo J."/>
            <person name="Chambergo F."/>
            <person name="Ciapina L.P."/>
            <person name="Cicarelli R.M."/>
            <person name="Coutinho L.L."/>
            <person name="Cursino-Santos J.R."/>
            <person name="El-Dorry H."/>
            <person name="Faria J.B."/>
            <person name="Ferreira A.J."/>
            <person name="Ferreira R.C."/>
            <person name="Ferro M.I."/>
            <person name="Formighieri E.F."/>
            <person name="Franco M.C."/>
            <person name="Greggio C.C."/>
            <person name="Gruber A."/>
            <person name="Katsuyama A.M."/>
            <person name="Kishi L.T."/>
            <person name="Leite R.P."/>
            <person name="Lemos E.G."/>
            <person name="Lemos M.V."/>
            <person name="Locali E.C."/>
            <person name="Machado M.A."/>
            <person name="Madeira A.M."/>
            <person name="Martinez-Rossi N.M."/>
            <person name="Martins E.C."/>
            <person name="Meidanis J."/>
            <person name="Menck C.F."/>
            <person name="Miyaki C.Y."/>
            <person name="Moon D.H."/>
            <person name="Moreira L.M."/>
            <person name="Novo M.T."/>
            <person name="Okura V.K."/>
            <person name="Oliveira M.C."/>
            <person name="Oliveira V.R."/>
            <person name="Pereira H.A."/>
            <person name="Rossi A."/>
            <person name="Sena J.A."/>
            <person name="Silva C."/>
            <person name="de Souza R.F."/>
            <person name="Spinola L.A."/>
            <person name="Takita M.A."/>
            <person name="Tamura R.E."/>
            <person name="Teixeira E.C."/>
            <person name="Tezza R.I."/>
            <person name="Trindade dos Santos M."/>
            <person name="Truffi D."/>
            <person name="Tsai S.M."/>
            <person name="White F.F."/>
            <person name="Setubal J.C."/>
            <person name="Kitajima J.P."/>
        </authorList>
    </citation>
    <scope>NUCLEOTIDE SEQUENCE [LARGE SCALE GENOMIC DNA]</scope>
    <source>
        <strain evidence="2 3">306</strain>
    </source>
</reference>
<organism evidence="2 3">
    <name type="scientific">Xanthomonas axonopodis pv. citri (strain 306)</name>
    <dbReference type="NCBI Taxonomy" id="190486"/>
    <lineage>
        <taxon>Bacteria</taxon>
        <taxon>Pseudomonadati</taxon>
        <taxon>Pseudomonadota</taxon>
        <taxon>Gammaproteobacteria</taxon>
        <taxon>Lysobacterales</taxon>
        <taxon>Lysobacteraceae</taxon>
        <taxon>Xanthomonas</taxon>
    </lineage>
</organism>
<gene>
    <name evidence="2" type="ordered locus">XAC2921</name>
</gene>
<dbReference type="EMBL" id="AE008923">
    <property type="protein sequence ID" value="AAM37766.1"/>
    <property type="molecule type" value="Genomic_DNA"/>
</dbReference>
<dbReference type="KEGG" id="xac:XAC2921"/>
<keyword evidence="1" id="KW-0812">Transmembrane</keyword>
<sequence length="56" mass="6282">MPGWGCCAARMSFDAMLMLVAFFVLTPDKVLYSAIGALMLSLVLMFNHRPHRYMGV</sequence>
<evidence type="ECO:0000313" key="3">
    <source>
        <dbReference type="Proteomes" id="UP000000576"/>
    </source>
</evidence>
<feature type="transmembrane region" description="Helical" evidence="1">
    <location>
        <begin position="30"/>
        <end position="47"/>
    </location>
</feature>
<protein>
    <submittedName>
        <fullName evidence="2">Uncharacterized protein</fullName>
    </submittedName>
</protein>
<dbReference type="AlphaFoldDB" id="A0AAI8ESJ6"/>
<accession>A0AAI8ESJ6</accession>
<name>A0AAI8ESJ6_XANAC</name>
<dbReference type="Proteomes" id="UP000000576">
    <property type="component" value="Chromosome"/>
</dbReference>
<keyword evidence="1" id="KW-1133">Transmembrane helix</keyword>
<proteinExistence type="predicted"/>
<evidence type="ECO:0000256" key="1">
    <source>
        <dbReference type="SAM" id="Phobius"/>
    </source>
</evidence>
<evidence type="ECO:0000313" key="2">
    <source>
        <dbReference type="EMBL" id="AAM37766.1"/>
    </source>
</evidence>
<keyword evidence="1" id="KW-0472">Membrane</keyword>